<dbReference type="AlphaFoldDB" id="A0A4S4KZZ3"/>
<accession>A0A4S4KZZ3</accession>
<comment type="subcellular location">
    <subcellularLocation>
        <location evidence="1">Nucleus</location>
    </subcellularLocation>
</comment>
<evidence type="ECO:0000256" key="5">
    <source>
        <dbReference type="ARBA" id="ARBA00023242"/>
    </source>
</evidence>
<keyword evidence="4" id="KW-0804">Transcription</keyword>
<feature type="region of interest" description="Disordered" evidence="6">
    <location>
        <begin position="70"/>
        <end position="221"/>
    </location>
</feature>
<feature type="compositionally biased region" description="Low complexity" evidence="6">
    <location>
        <begin position="496"/>
        <end position="507"/>
    </location>
</feature>
<gene>
    <name evidence="7" type="ORF">EW145_g5501</name>
</gene>
<proteinExistence type="inferred from homology"/>
<evidence type="ECO:0000313" key="8">
    <source>
        <dbReference type="Proteomes" id="UP000308199"/>
    </source>
</evidence>
<evidence type="ECO:0000313" key="7">
    <source>
        <dbReference type="EMBL" id="THH04465.1"/>
    </source>
</evidence>
<keyword evidence="5" id="KW-0539">Nucleus</keyword>
<dbReference type="OrthoDB" id="1232at2759"/>
<dbReference type="PANTHER" id="PTHR13556:SF2">
    <property type="entry name" value="TRANSCRIPTIONAL ADAPTER 3"/>
    <property type="match status" value="1"/>
</dbReference>
<dbReference type="GO" id="GO:0003713">
    <property type="term" value="F:transcription coactivator activity"/>
    <property type="evidence" value="ECO:0007669"/>
    <property type="project" value="TreeGrafter"/>
</dbReference>
<protein>
    <submittedName>
        <fullName evidence="7">Uncharacterized protein</fullName>
    </submittedName>
</protein>
<reference evidence="7 8" key="1">
    <citation type="submission" date="2019-02" db="EMBL/GenBank/DDBJ databases">
        <title>Genome sequencing of the rare red list fungi Phellinidium pouzarii.</title>
        <authorList>
            <person name="Buettner E."/>
            <person name="Kellner H."/>
        </authorList>
    </citation>
    <scope>NUCLEOTIDE SEQUENCE [LARGE SCALE GENOMIC DNA]</scope>
    <source>
        <strain evidence="7 8">DSM 108285</strain>
    </source>
</reference>
<evidence type="ECO:0000256" key="4">
    <source>
        <dbReference type="ARBA" id="ARBA00023163"/>
    </source>
</evidence>
<dbReference type="Proteomes" id="UP000308199">
    <property type="component" value="Unassembled WGS sequence"/>
</dbReference>
<organism evidence="7 8">
    <name type="scientific">Phellinidium pouzarii</name>
    <dbReference type="NCBI Taxonomy" id="167371"/>
    <lineage>
        <taxon>Eukaryota</taxon>
        <taxon>Fungi</taxon>
        <taxon>Dikarya</taxon>
        <taxon>Basidiomycota</taxon>
        <taxon>Agaricomycotina</taxon>
        <taxon>Agaricomycetes</taxon>
        <taxon>Hymenochaetales</taxon>
        <taxon>Hymenochaetaceae</taxon>
        <taxon>Phellinidium</taxon>
    </lineage>
</organism>
<comment type="similarity">
    <text evidence="2">Belongs to the NGG1 family.</text>
</comment>
<name>A0A4S4KZZ3_9AGAM</name>
<evidence type="ECO:0000256" key="3">
    <source>
        <dbReference type="ARBA" id="ARBA00023015"/>
    </source>
</evidence>
<dbReference type="EMBL" id="SGPK01000340">
    <property type="protein sequence ID" value="THH04465.1"/>
    <property type="molecule type" value="Genomic_DNA"/>
</dbReference>
<dbReference type="GO" id="GO:0005634">
    <property type="term" value="C:nucleus"/>
    <property type="evidence" value="ECO:0007669"/>
    <property type="project" value="UniProtKB-SubCell"/>
</dbReference>
<evidence type="ECO:0000256" key="2">
    <source>
        <dbReference type="ARBA" id="ARBA00005330"/>
    </source>
</evidence>
<feature type="region of interest" description="Disordered" evidence="6">
    <location>
        <begin position="590"/>
        <end position="612"/>
    </location>
</feature>
<keyword evidence="8" id="KW-1185">Reference proteome</keyword>
<dbReference type="GO" id="GO:0006357">
    <property type="term" value="P:regulation of transcription by RNA polymerase II"/>
    <property type="evidence" value="ECO:0007669"/>
    <property type="project" value="TreeGrafter"/>
</dbReference>
<sequence length="612" mass="67369">MSQPLVPYNTEAQPLRSQLLVAPPDPVPSVEELEATQAELKTLKQRVLERSRKAAGDLKIIENEMKKMRDLEKGKARAPPLQKVKREPSYTPSLDQEERFSPSIPSATVGAPSTSALPVINVSSPIPQKVPLEMRKVLKDKDKKRKRDDDSDGELDSQRPRKHSPHPLSHKEHHYKPSKLSNVSHPKSASGPDWSLPPSHSLLPQRPPSIPSLPAGPKRPIDVEEDFSKAKTPASQIPIGTFYASVETWIRQVREEDLGWLEYDGDTVGPYVVPELGRHYTEQWEDEDVQFYGGVPSSLDFSNSRNAAAAASTSFIATPLPKWDASALTETDLATDKGLGPVTERLVAALLPAADQSTWKSMKEAEDAYESKMASSGAAPNGVPPPKEKVLVADFEERVKDTVRFYGLLEGKLDFSKVIDDPISTALRQAQRQLREAAAVNKVRRARLSEITRDRLAYQEYVDTRDALDKNIAAMYTKLQKKDGPKVSKKKKKADPGGAANGVNGNASVTGPPMPLPNPAALGLGPDDEDALVVPDPLRQLVETRRQWVNVIGGGFDDLEQRMPGRVRGVPQKSVFEGTEDDIRRELGRSAFLSLSKRSDNANDSSGSERLI</sequence>
<dbReference type="InterPro" id="IPR019340">
    <property type="entry name" value="Histone_AcTrfase_su3"/>
</dbReference>
<dbReference type="PANTHER" id="PTHR13556">
    <property type="entry name" value="TRANSCRIPTIONAL ADAPTER 3-RELATED"/>
    <property type="match status" value="1"/>
</dbReference>
<feature type="compositionally biased region" description="Polar residues" evidence="6">
    <location>
        <begin position="602"/>
        <end position="612"/>
    </location>
</feature>
<evidence type="ECO:0000256" key="1">
    <source>
        <dbReference type="ARBA" id="ARBA00004123"/>
    </source>
</evidence>
<evidence type="ECO:0000256" key="6">
    <source>
        <dbReference type="SAM" id="MobiDB-lite"/>
    </source>
</evidence>
<dbReference type="Pfam" id="PF10198">
    <property type="entry name" value="Ada3"/>
    <property type="match status" value="1"/>
</dbReference>
<feature type="region of interest" description="Disordered" evidence="6">
    <location>
        <begin position="481"/>
        <end position="514"/>
    </location>
</feature>
<dbReference type="GO" id="GO:0000124">
    <property type="term" value="C:SAGA complex"/>
    <property type="evidence" value="ECO:0007669"/>
    <property type="project" value="TreeGrafter"/>
</dbReference>
<keyword evidence="3" id="KW-0805">Transcription regulation</keyword>
<comment type="caution">
    <text evidence="7">The sequence shown here is derived from an EMBL/GenBank/DDBJ whole genome shotgun (WGS) entry which is preliminary data.</text>
</comment>
<feature type="compositionally biased region" description="Basic and acidic residues" evidence="6">
    <location>
        <begin position="132"/>
        <end position="141"/>
    </location>
</feature>
<feature type="compositionally biased region" description="Polar residues" evidence="6">
    <location>
        <begin position="103"/>
        <end position="126"/>
    </location>
</feature>